<dbReference type="OrthoDB" id="2231693at2"/>
<dbReference type="Gene3D" id="3.40.50.300">
    <property type="entry name" value="P-loop containing nucleotide triphosphate hydrolases"/>
    <property type="match status" value="1"/>
</dbReference>
<dbReference type="Proteomes" id="UP000287239">
    <property type="component" value="Unassembled WGS sequence"/>
</dbReference>
<feature type="domain" description="FtsK" evidence="2">
    <location>
        <begin position="112"/>
        <end position="293"/>
    </location>
</feature>
<gene>
    <name evidence="3" type="ORF">CBF35_06025</name>
</gene>
<proteinExistence type="predicted"/>
<name>A0A429ZSD2_9ENTE</name>
<evidence type="ECO:0000313" key="4">
    <source>
        <dbReference type="Proteomes" id="UP000287239"/>
    </source>
</evidence>
<keyword evidence="4" id="KW-1185">Reference proteome</keyword>
<keyword evidence="1" id="KW-0067">ATP-binding</keyword>
<reference evidence="3 4" key="1">
    <citation type="submission" date="2017-05" db="EMBL/GenBank/DDBJ databases">
        <title>Vagococcus spp. assemblies.</title>
        <authorList>
            <person name="Gulvik C.A."/>
        </authorList>
    </citation>
    <scope>NUCLEOTIDE SEQUENCE [LARGE SCALE GENOMIC DNA]</scope>
    <source>
        <strain evidence="3 4">NCFB 2777</strain>
    </source>
</reference>
<dbReference type="SUPFAM" id="SSF52540">
    <property type="entry name" value="P-loop containing nucleoside triphosphate hydrolases"/>
    <property type="match status" value="1"/>
</dbReference>
<dbReference type="GO" id="GO:0003677">
    <property type="term" value="F:DNA binding"/>
    <property type="evidence" value="ECO:0007669"/>
    <property type="project" value="InterPro"/>
</dbReference>
<evidence type="ECO:0000313" key="3">
    <source>
        <dbReference type="EMBL" id="RST96539.1"/>
    </source>
</evidence>
<dbReference type="InterPro" id="IPR027417">
    <property type="entry name" value="P-loop_NTPase"/>
</dbReference>
<dbReference type="GO" id="GO:0051301">
    <property type="term" value="P:cell division"/>
    <property type="evidence" value="ECO:0007669"/>
    <property type="project" value="UniProtKB-KW"/>
</dbReference>
<feature type="binding site" evidence="1">
    <location>
        <begin position="129"/>
        <end position="136"/>
    </location>
    <ligand>
        <name>ATP</name>
        <dbReference type="ChEBI" id="CHEBI:30616"/>
    </ligand>
</feature>
<accession>A0A429ZSD2</accession>
<organism evidence="3 4">
    <name type="scientific">Vagococcus salmoninarum</name>
    <dbReference type="NCBI Taxonomy" id="2739"/>
    <lineage>
        <taxon>Bacteria</taxon>
        <taxon>Bacillati</taxon>
        <taxon>Bacillota</taxon>
        <taxon>Bacilli</taxon>
        <taxon>Lactobacillales</taxon>
        <taxon>Enterococcaceae</taxon>
        <taxon>Vagococcus</taxon>
    </lineage>
</organism>
<protein>
    <submittedName>
        <fullName evidence="3">Cell division protein FtsK</fullName>
    </submittedName>
</protein>
<dbReference type="PROSITE" id="PS50901">
    <property type="entry name" value="FTSK"/>
    <property type="match status" value="1"/>
</dbReference>
<dbReference type="AlphaFoldDB" id="A0A429ZSD2"/>
<evidence type="ECO:0000259" key="2">
    <source>
        <dbReference type="PROSITE" id="PS50901"/>
    </source>
</evidence>
<evidence type="ECO:0000256" key="1">
    <source>
        <dbReference type="PROSITE-ProRule" id="PRU00289"/>
    </source>
</evidence>
<keyword evidence="3" id="KW-0131">Cell cycle</keyword>
<keyword evidence="1" id="KW-0547">Nucleotide-binding</keyword>
<comment type="caution">
    <text evidence="3">The sequence shown here is derived from an EMBL/GenBank/DDBJ whole genome shotgun (WGS) entry which is preliminary data.</text>
</comment>
<dbReference type="GO" id="GO:0005524">
    <property type="term" value="F:ATP binding"/>
    <property type="evidence" value="ECO:0007669"/>
    <property type="project" value="UniProtKB-UniRule"/>
</dbReference>
<dbReference type="InterPro" id="IPR002543">
    <property type="entry name" value="FtsK_dom"/>
</dbReference>
<dbReference type="EMBL" id="NGJU01000007">
    <property type="protein sequence ID" value="RST96539.1"/>
    <property type="molecule type" value="Genomic_DNA"/>
</dbReference>
<sequence>MALQINGETSYTNSFDVQVQDEGFLFIPRLPASYIVDNELYQNIYLISNAALYPEFTLLKQAGIYFVPLDTMDIHVKRALFFPWKKGISKRLIINDINLFIKNVPTNTIPIMENFTINIDNVTSIGIAGNSGSGKSYLLTYMLHILNNISDLIIIDPKFDLPSRWARDNNVRVIAPNKNRSKSDFVSAVNNELSKCLDLILQRQQILYDNPNTKFEHFTAVIDEVLALSDGVSRPIKESFFSLLSQISLLGRASNIHLLLVSQRFDNNAIPISVREQMNVLIQVGNINTKTTQFLFPDLNLDGIVIPQGIGTGLIQVIDSEHPFQVVPLLTPTFHDMNRGRNL</sequence>
<keyword evidence="3" id="KW-0132">Cell division</keyword>